<keyword evidence="1" id="KW-0812">Transmembrane</keyword>
<feature type="transmembrane region" description="Helical" evidence="1">
    <location>
        <begin position="210"/>
        <end position="229"/>
    </location>
</feature>
<sequence length="471" mass="51541">MLEAVRPALIIARREVRDQFRDWRIIFPIIGLTLVFPFIMNWTAQQMLGFTREYGATIVADRLVPFLLMVVGFFPISVSLVIALESFVGEKERGSIEPLLNTPLKDWQLYLGKLLSSTVPPLVSSYLGMMVYLTGLMIRRIAIPEGEMLVQIVVLTTVQAVMMVAGAVAVSLQATSVRSANLLSSFIVIPTAFLIQWEAVVMFWGNQALLWWVIVAVVILTFLLVRVGVTHFQREELLGRDIDVLRLHWIWGVFRRNFTGGARSVGEWYQRVLLQSLRKLTLPSLLSAGLGLAGVLLGISLLSGFLRMMPPGDPEIIHQSLVNISEAYSGSKFALAGLIFIQNIRALLVGMILGVCSFGVLGVAPLFLTMGLAGIFGAFMVSRGFGLVDVLSFLLPHGVMEIPAVVIATAAVLQLGAVLLTPTPGQTIGEAWVAALAEWSRVMVGIVVPMLMLAALVEALLTPHIVLLFLQ</sequence>
<feature type="transmembrane region" description="Helical" evidence="1">
    <location>
        <begin position="280"/>
        <end position="301"/>
    </location>
</feature>
<dbReference type="Pfam" id="PF01944">
    <property type="entry name" value="SpoIIM"/>
    <property type="match status" value="1"/>
</dbReference>
<feature type="transmembrane region" description="Helical" evidence="1">
    <location>
        <begin position="182"/>
        <end position="204"/>
    </location>
</feature>
<gene>
    <name evidence="2" type="ORF">ENT37_12355</name>
</gene>
<dbReference type="PANTHER" id="PTHR35337">
    <property type="entry name" value="SLR1478 PROTEIN"/>
    <property type="match status" value="1"/>
</dbReference>
<evidence type="ECO:0000313" key="2">
    <source>
        <dbReference type="EMBL" id="HGS22640.1"/>
    </source>
</evidence>
<evidence type="ECO:0000256" key="1">
    <source>
        <dbReference type="SAM" id="Phobius"/>
    </source>
</evidence>
<accession>A0A7C4PL24</accession>
<proteinExistence type="predicted"/>
<feature type="transmembrane region" description="Helical" evidence="1">
    <location>
        <begin position="63"/>
        <end position="84"/>
    </location>
</feature>
<organism evidence="2">
    <name type="scientific">Anaerolinea thermolimosa</name>
    <dbReference type="NCBI Taxonomy" id="229919"/>
    <lineage>
        <taxon>Bacteria</taxon>
        <taxon>Bacillati</taxon>
        <taxon>Chloroflexota</taxon>
        <taxon>Anaerolineae</taxon>
        <taxon>Anaerolineales</taxon>
        <taxon>Anaerolineaceae</taxon>
        <taxon>Anaerolinea</taxon>
    </lineage>
</organism>
<feature type="transmembrane region" description="Helical" evidence="1">
    <location>
        <begin position="402"/>
        <end position="422"/>
    </location>
</feature>
<keyword evidence="1" id="KW-1133">Transmembrane helix</keyword>
<dbReference type="PANTHER" id="PTHR35337:SF1">
    <property type="entry name" value="SLR1478 PROTEIN"/>
    <property type="match status" value="1"/>
</dbReference>
<feature type="transmembrane region" description="Helical" evidence="1">
    <location>
        <begin position="123"/>
        <end position="142"/>
    </location>
</feature>
<feature type="transmembrane region" description="Helical" evidence="1">
    <location>
        <begin position="148"/>
        <end position="170"/>
    </location>
</feature>
<dbReference type="AlphaFoldDB" id="A0A7C4PL24"/>
<dbReference type="Pfam" id="PF12679">
    <property type="entry name" value="ABC2_membrane_2"/>
    <property type="match status" value="1"/>
</dbReference>
<dbReference type="InterPro" id="IPR002798">
    <property type="entry name" value="SpoIIM-like"/>
</dbReference>
<dbReference type="GO" id="GO:0140359">
    <property type="term" value="F:ABC-type transporter activity"/>
    <property type="evidence" value="ECO:0007669"/>
    <property type="project" value="InterPro"/>
</dbReference>
<reference evidence="2" key="1">
    <citation type="journal article" date="2020" name="mSystems">
        <title>Genome- and Community-Level Interaction Insights into Carbon Utilization and Element Cycling Functions of Hydrothermarchaeota in Hydrothermal Sediment.</title>
        <authorList>
            <person name="Zhou Z."/>
            <person name="Liu Y."/>
            <person name="Xu W."/>
            <person name="Pan J."/>
            <person name="Luo Z.H."/>
            <person name="Li M."/>
        </authorList>
    </citation>
    <scope>NUCLEOTIDE SEQUENCE [LARGE SCALE GENOMIC DNA]</scope>
    <source>
        <strain evidence="2">SpSt-573</strain>
    </source>
</reference>
<keyword evidence="1" id="KW-0472">Membrane</keyword>
<feature type="transmembrane region" description="Helical" evidence="1">
    <location>
        <begin position="442"/>
        <end position="470"/>
    </location>
</feature>
<evidence type="ECO:0008006" key="3">
    <source>
        <dbReference type="Google" id="ProtNLM"/>
    </source>
</evidence>
<protein>
    <recommendedName>
        <fullName evidence="3">ABC-2 type transporter domain-containing protein</fullName>
    </recommendedName>
</protein>
<feature type="transmembrane region" description="Helical" evidence="1">
    <location>
        <begin position="23"/>
        <end position="43"/>
    </location>
</feature>
<name>A0A7C4PL24_9CHLR</name>
<dbReference type="EMBL" id="DSYK01000615">
    <property type="protein sequence ID" value="HGS22640.1"/>
    <property type="molecule type" value="Genomic_DNA"/>
</dbReference>
<comment type="caution">
    <text evidence="2">The sequence shown here is derived from an EMBL/GenBank/DDBJ whole genome shotgun (WGS) entry which is preliminary data.</text>
</comment>
<dbReference type="GO" id="GO:0005886">
    <property type="term" value="C:plasma membrane"/>
    <property type="evidence" value="ECO:0007669"/>
    <property type="project" value="UniProtKB-SubCell"/>
</dbReference>